<dbReference type="InterPro" id="IPR028096">
    <property type="entry name" value="EfeO_Cupredoxin"/>
</dbReference>
<sequence>MTQMIILSIGIVLIALITWWFFGKHQVETEEATMEQEKQIVNIKVDGGYSPEQVIVKKGMPTELRFTKIDGSSCLDHVVFPDFGINQALPQDETTSVTVNTDQAGEYAWACGMNMFHGKLIVK</sequence>
<dbReference type="EMBL" id="CP043431">
    <property type="protein sequence ID" value="QNT63791.1"/>
    <property type="molecule type" value="Genomic_DNA"/>
</dbReference>
<name>A0A7H1MK05_9LACO</name>
<organism evidence="2 3">
    <name type="scientific">Weissella koreensis</name>
    <dbReference type="NCBI Taxonomy" id="165096"/>
    <lineage>
        <taxon>Bacteria</taxon>
        <taxon>Bacillati</taxon>
        <taxon>Bacillota</taxon>
        <taxon>Bacilli</taxon>
        <taxon>Lactobacillales</taxon>
        <taxon>Lactobacillaceae</taxon>
        <taxon>Weissella</taxon>
    </lineage>
</organism>
<dbReference type="Pfam" id="PF13473">
    <property type="entry name" value="Cupredoxin_1"/>
    <property type="match status" value="1"/>
</dbReference>
<dbReference type="Gene3D" id="2.60.40.420">
    <property type="entry name" value="Cupredoxins - blue copper proteins"/>
    <property type="match status" value="1"/>
</dbReference>
<keyword evidence="3" id="KW-1185">Reference proteome</keyword>
<evidence type="ECO:0000259" key="1">
    <source>
        <dbReference type="Pfam" id="PF13473"/>
    </source>
</evidence>
<dbReference type="Proteomes" id="UP000516446">
    <property type="component" value="Chromosome"/>
</dbReference>
<proteinExistence type="predicted"/>
<dbReference type="AlphaFoldDB" id="A0A7H1MK05"/>
<accession>A0A7H1MK05</accession>
<dbReference type="OMA" id="PAQVNFD"/>
<protein>
    <submittedName>
        <fullName evidence="2">Cupredoxin domain-containing protein</fullName>
    </submittedName>
</protein>
<dbReference type="RefSeq" id="WP_006845433.1">
    <property type="nucleotide sequence ID" value="NZ_CP026847.1"/>
</dbReference>
<feature type="domain" description="EfeO-type cupredoxin-like" evidence="1">
    <location>
        <begin position="14"/>
        <end position="122"/>
    </location>
</feature>
<evidence type="ECO:0000313" key="2">
    <source>
        <dbReference type="EMBL" id="QNT63791.1"/>
    </source>
</evidence>
<reference evidence="2 3" key="1">
    <citation type="submission" date="2019-08" db="EMBL/GenBank/DDBJ databases">
        <authorList>
            <person name="Chang H.C."/>
            <person name="Mun S.Y."/>
        </authorList>
    </citation>
    <scope>NUCLEOTIDE SEQUENCE [LARGE SCALE GENOMIC DNA]</scope>
    <source>
        <strain evidence="2 3">SK</strain>
    </source>
</reference>
<evidence type="ECO:0000313" key="3">
    <source>
        <dbReference type="Proteomes" id="UP000516446"/>
    </source>
</evidence>
<dbReference type="SUPFAM" id="SSF49503">
    <property type="entry name" value="Cupredoxins"/>
    <property type="match status" value="1"/>
</dbReference>
<dbReference type="InterPro" id="IPR008972">
    <property type="entry name" value="Cupredoxin"/>
</dbReference>
<gene>
    <name evidence="2" type="ORF">FY536_00245</name>
</gene>